<dbReference type="SMART" id="SM01296">
    <property type="entry name" value="N2227"/>
    <property type="match status" value="1"/>
</dbReference>
<dbReference type="Proteomes" id="UP000075885">
    <property type="component" value="Unassembled WGS sequence"/>
</dbReference>
<dbReference type="GO" id="GO:0035498">
    <property type="term" value="P:carnosine metabolic process"/>
    <property type="evidence" value="ECO:0007669"/>
    <property type="project" value="TreeGrafter"/>
</dbReference>
<proteinExistence type="inferred from homology"/>
<protein>
    <recommendedName>
        <fullName evidence="2">carnosine N-methyltransferase</fullName>
        <ecNumber evidence="2">2.1.1.22</ecNumber>
    </recommendedName>
</protein>
<dbReference type="GO" id="GO:0005829">
    <property type="term" value="C:cytosol"/>
    <property type="evidence" value="ECO:0007669"/>
    <property type="project" value="TreeGrafter"/>
</dbReference>
<keyword evidence="8" id="KW-1185">Reference proteome</keyword>
<evidence type="ECO:0000256" key="6">
    <source>
        <dbReference type="SAM" id="MobiDB-lite"/>
    </source>
</evidence>
<reference evidence="7" key="2">
    <citation type="submission" date="2020-05" db="UniProtKB">
        <authorList>
            <consortium name="EnsemblMetazoa"/>
        </authorList>
    </citation>
    <scope>IDENTIFICATION</scope>
    <source>
        <strain evidence="7">Epiroticus2</strain>
    </source>
</reference>
<dbReference type="SUPFAM" id="SSF53335">
    <property type="entry name" value="S-adenosyl-L-methionine-dependent methyltransferases"/>
    <property type="match status" value="1"/>
</dbReference>
<evidence type="ECO:0000256" key="2">
    <source>
        <dbReference type="ARBA" id="ARBA00012003"/>
    </source>
</evidence>
<evidence type="ECO:0000256" key="3">
    <source>
        <dbReference type="ARBA" id="ARBA00022603"/>
    </source>
</evidence>
<accession>A0A182P0M7</accession>
<evidence type="ECO:0000313" key="8">
    <source>
        <dbReference type="Proteomes" id="UP000075885"/>
    </source>
</evidence>
<dbReference type="GO" id="GO:0030735">
    <property type="term" value="F:carnosine N-methyltransferase activity"/>
    <property type="evidence" value="ECO:0007669"/>
    <property type="project" value="UniProtKB-EC"/>
</dbReference>
<dbReference type="GO" id="GO:0032259">
    <property type="term" value="P:methylation"/>
    <property type="evidence" value="ECO:0007669"/>
    <property type="project" value="UniProtKB-KW"/>
</dbReference>
<feature type="region of interest" description="Disordered" evidence="6">
    <location>
        <begin position="1"/>
        <end position="24"/>
    </location>
</feature>
<keyword evidence="5" id="KW-0949">S-adenosyl-L-methionine</keyword>
<dbReference type="GO" id="GO:0005634">
    <property type="term" value="C:nucleus"/>
    <property type="evidence" value="ECO:0007669"/>
    <property type="project" value="TreeGrafter"/>
</dbReference>
<evidence type="ECO:0000256" key="4">
    <source>
        <dbReference type="ARBA" id="ARBA00022679"/>
    </source>
</evidence>
<name>A0A182P0M7_9DIPT</name>
<dbReference type="PANTHER" id="PTHR12303:SF6">
    <property type="entry name" value="CARNOSINE N-METHYLTRANSFERASE"/>
    <property type="match status" value="1"/>
</dbReference>
<dbReference type="EC" id="2.1.1.22" evidence="2"/>
<evidence type="ECO:0000256" key="1">
    <source>
        <dbReference type="ARBA" id="ARBA00010086"/>
    </source>
</evidence>
<feature type="compositionally biased region" description="Basic and acidic residues" evidence="6">
    <location>
        <begin position="10"/>
        <end position="19"/>
    </location>
</feature>
<keyword evidence="4" id="KW-0808">Transferase</keyword>
<dbReference type="PANTHER" id="PTHR12303">
    <property type="entry name" value="CARNOSINE N-METHYLTRANSFERASE"/>
    <property type="match status" value="1"/>
</dbReference>
<dbReference type="InterPro" id="IPR029063">
    <property type="entry name" value="SAM-dependent_MTases_sf"/>
</dbReference>
<keyword evidence="3" id="KW-0489">Methyltransferase</keyword>
<dbReference type="AlphaFoldDB" id="A0A182P0M7"/>
<sequence>MESSSSYKRHTSEMGKDDPDGNLVDDMEEERRNFFKIISAFKYYMHSSMAELKRKERFLQTLPATHQKMLTSYQEHLQNQKRCIEVNAQVIKQIIQDANCLFQNADHNIEPDLQPADGVKLRYQDFQKVQITLKQIFRDWSEQGKLERDQCYRPIIEEITNFFDPAKYDLSKVKILVPGAGLGRLIYELACQGFYCEGNEFSLFMLIASNFVLNRCVVANQCTIYPWVHQVVNNLSQKNQLVPVPFPDISPTKFPPKGTMNMVAGDFLQVYRDEDYWECVATCFFIDCANNIIEFIEAIKKILKPGGIWVNLGPLLYHFSDVPHEGSIEPTYDDLLEIIRSLGFIILKNETNILTTYSQNPTSMHQSHYNSIYLVCQKPNN</sequence>
<evidence type="ECO:0000313" key="7">
    <source>
        <dbReference type="EnsemblMetazoa" id="AEPI000459-PA"/>
    </source>
</evidence>
<dbReference type="Pfam" id="PF07942">
    <property type="entry name" value="CARME"/>
    <property type="match status" value="1"/>
</dbReference>
<dbReference type="STRING" id="199890.A0A182P0M7"/>
<dbReference type="EnsemblMetazoa" id="AEPI000459-RA">
    <property type="protein sequence ID" value="AEPI000459-PA"/>
    <property type="gene ID" value="AEPI000459"/>
</dbReference>
<evidence type="ECO:0000256" key="5">
    <source>
        <dbReference type="ARBA" id="ARBA00022691"/>
    </source>
</evidence>
<comment type="similarity">
    <text evidence="1">Belongs to the carnosine N-methyltransferase family.</text>
</comment>
<dbReference type="VEuPathDB" id="VectorBase:AEPI000459"/>
<organism evidence="7 8">
    <name type="scientific">Anopheles epiroticus</name>
    <dbReference type="NCBI Taxonomy" id="199890"/>
    <lineage>
        <taxon>Eukaryota</taxon>
        <taxon>Metazoa</taxon>
        <taxon>Ecdysozoa</taxon>
        <taxon>Arthropoda</taxon>
        <taxon>Hexapoda</taxon>
        <taxon>Insecta</taxon>
        <taxon>Pterygota</taxon>
        <taxon>Neoptera</taxon>
        <taxon>Endopterygota</taxon>
        <taxon>Diptera</taxon>
        <taxon>Nematocera</taxon>
        <taxon>Culicoidea</taxon>
        <taxon>Culicidae</taxon>
        <taxon>Anophelinae</taxon>
        <taxon>Anopheles</taxon>
    </lineage>
</organism>
<dbReference type="Gene3D" id="3.40.50.150">
    <property type="entry name" value="Vaccinia Virus protein VP39"/>
    <property type="match status" value="1"/>
</dbReference>
<dbReference type="InterPro" id="IPR012901">
    <property type="entry name" value="CARME"/>
</dbReference>
<reference evidence="8" key="1">
    <citation type="submission" date="2013-03" db="EMBL/GenBank/DDBJ databases">
        <title>The Genome Sequence of Anopheles epiroticus epiroticus2.</title>
        <authorList>
            <consortium name="The Broad Institute Genomics Platform"/>
            <person name="Neafsey D.E."/>
            <person name="Howell P."/>
            <person name="Walker B."/>
            <person name="Young S.K."/>
            <person name="Zeng Q."/>
            <person name="Gargeya S."/>
            <person name="Fitzgerald M."/>
            <person name="Haas B."/>
            <person name="Abouelleil A."/>
            <person name="Allen A.W."/>
            <person name="Alvarado L."/>
            <person name="Arachchi H.M."/>
            <person name="Berlin A.M."/>
            <person name="Chapman S.B."/>
            <person name="Gainer-Dewar J."/>
            <person name="Goldberg J."/>
            <person name="Griggs A."/>
            <person name="Gujja S."/>
            <person name="Hansen M."/>
            <person name="Howarth C."/>
            <person name="Imamovic A."/>
            <person name="Ireland A."/>
            <person name="Larimer J."/>
            <person name="McCowan C."/>
            <person name="Murphy C."/>
            <person name="Pearson M."/>
            <person name="Poon T.W."/>
            <person name="Priest M."/>
            <person name="Roberts A."/>
            <person name="Saif S."/>
            <person name="Shea T."/>
            <person name="Sisk P."/>
            <person name="Sykes S."/>
            <person name="Wortman J."/>
            <person name="Nusbaum C."/>
            <person name="Birren B."/>
        </authorList>
    </citation>
    <scope>NUCLEOTIDE SEQUENCE [LARGE SCALE GENOMIC DNA]</scope>
    <source>
        <strain evidence="8">Epiroticus2</strain>
    </source>
</reference>